<dbReference type="EMBL" id="WJBC01000001">
    <property type="protein sequence ID" value="MBC3803035.1"/>
    <property type="molecule type" value="Genomic_DNA"/>
</dbReference>
<dbReference type="PROSITE" id="PS50110">
    <property type="entry name" value="RESPONSE_REGULATORY"/>
    <property type="match status" value="1"/>
</dbReference>
<evidence type="ECO:0000256" key="2">
    <source>
        <dbReference type="ARBA" id="ARBA00023015"/>
    </source>
</evidence>
<proteinExistence type="predicted"/>
<name>A0ABR6WRP0_9FIRM</name>
<keyword evidence="4" id="KW-0804">Transcription</keyword>
<gene>
    <name evidence="10" type="ORF">GH808_01075</name>
</gene>
<evidence type="ECO:0000313" key="10">
    <source>
        <dbReference type="EMBL" id="MBC3803035.1"/>
    </source>
</evidence>
<dbReference type="Pfam" id="PF00486">
    <property type="entry name" value="Trans_reg_C"/>
    <property type="match status" value="1"/>
</dbReference>
<dbReference type="CDD" id="cd17574">
    <property type="entry name" value="REC_OmpR"/>
    <property type="match status" value="1"/>
</dbReference>
<dbReference type="CDD" id="cd00383">
    <property type="entry name" value="trans_reg_C"/>
    <property type="match status" value="1"/>
</dbReference>
<comment type="caution">
    <text evidence="10">The sequence shown here is derived from an EMBL/GenBank/DDBJ whole genome shotgun (WGS) entry which is preliminary data.</text>
</comment>
<evidence type="ECO:0000259" key="8">
    <source>
        <dbReference type="PROSITE" id="PS50110"/>
    </source>
</evidence>
<keyword evidence="11" id="KW-1185">Reference proteome</keyword>
<feature type="modified residue" description="4-aspartylphosphate" evidence="6">
    <location>
        <position position="55"/>
    </location>
</feature>
<evidence type="ECO:0000256" key="4">
    <source>
        <dbReference type="ARBA" id="ARBA00023163"/>
    </source>
</evidence>
<comment type="function">
    <text evidence="5">May play the central regulatory role in sporulation. It may be an element of the effector pathway responsible for the activation of sporulation genes in response to nutritional stress. Spo0A may act in concert with spo0H (a sigma factor) to control the expression of some genes that are critical to the sporulation process.</text>
</comment>
<evidence type="ECO:0000256" key="3">
    <source>
        <dbReference type="ARBA" id="ARBA00023125"/>
    </source>
</evidence>
<dbReference type="InterPro" id="IPR001867">
    <property type="entry name" value="OmpR/PhoB-type_DNA-bd"/>
</dbReference>
<feature type="domain" description="Response regulatory" evidence="8">
    <location>
        <begin position="6"/>
        <end position="119"/>
    </location>
</feature>
<keyword evidence="6" id="KW-0597">Phosphoprotein</keyword>
<keyword evidence="3 7" id="KW-0238">DNA-binding</keyword>
<protein>
    <recommendedName>
        <fullName evidence="1">Stage 0 sporulation protein A homolog</fullName>
    </recommendedName>
</protein>
<evidence type="ECO:0000256" key="5">
    <source>
        <dbReference type="ARBA" id="ARBA00024867"/>
    </source>
</evidence>
<dbReference type="PANTHER" id="PTHR48111">
    <property type="entry name" value="REGULATOR OF RPOS"/>
    <property type="match status" value="1"/>
</dbReference>
<dbReference type="PROSITE" id="PS51755">
    <property type="entry name" value="OMPR_PHOB"/>
    <property type="match status" value="1"/>
</dbReference>
<evidence type="ECO:0000259" key="9">
    <source>
        <dbReference type="PROSITE" id="PS51755"/>
    </source>
</evidence>
<dbReference type="SUPFAM" id="SSF52172">
    <property type="entry name" value="CheY-like"/>
    <property type="match status" value="1"/>
</dbReference>
<dbReference type="InterPro" id="IPR039420">
    <property type="entry name" value="WalR-like"/>
</dbReference>
<dbReference type="Gene3D" id="6.10.250.690">
    <property type="match status" value="1"/>
</dbReference>
<dbReference type="InterPro" id="IPR011006">
    <property type="entry name" value="CheY-like_superfamily"/>
</dbReference>
<dbReference type="InterPro" id="IPR036388">
    <property type="entry name" value="WH-like_DNA-bd_sf"/>
</dbReference>
<evidence type="ECO:0000256" key="1">
    <source>
        <dbReference type="ARBA" id="ARBA00018672"/>
    </source>
</evidence>
<dbReference type="InterPro" id="IPR001789">
    <property type="entry name" value="Sig_transdc_resp-reg_receiver"/>
</dbReference>
<dbReference type="SMART" id="SM00448">
    <property type="entry name" value="REC"/>
    <property type="match status" value="1"/>
</dbReference>
<evidence type="ECO:0000256" key="7">
    <source>
        <dbReference type="PROSITE-ProRule" id="PRU01091"/>
    </source>
</evidence>
<keyword evidence="2" id="KW-0805">Transcription regulation</keyword>
<feature type="domain" description="OmpR/PhoB-type" evidence="9">
    <location>
        <begin position="128"/>
        <end position="224"/>
    </location>
</feature>
<sequence length="224" mass="25984">MKKEIRILVAEDEDKLRDIVLKYIKKEGYDGFGAVDGEAALDLWAEKKPDLIVLDVMMPKMDGFEVLEEIRQTDNVPVIMLTARREEDDKIQGFESGTDDYVTKPFSPRELMVRIKALLKRSGVATAENRLDICGMQFTPEERQMTIDGETIQLTQKEYEILAYFINHQKLVLSREQILDRIWGFDYEGDIRVVDTTIKRLRKKLAEKGECIQTVRGIGYKFQK</sequence>
<dbReference type="PANTHER" id="PTHR48111:SF73">
    <property type="entry name" value="ALKALINE PHOSPHATASE SYNTHESIS TRANSCRIPTIONAL REGULATORY PROTEIN PHOP"/>
    <property type="match status" value="1"/>
</dbReference>
<dbReference type="Gene3D" id="3.40.50.2300">
    <property type="match status" value="1"/>
</dbReference>
<dbReference type="Proteomes" id="UP000603234">
    <property type="component" value="Unassembled WGS sequence"/>
</dbReference>
<reference evidence="10 11" key="1">
    <citation type="journal article" date="2020" name="mSystems">
        <title>Defining Genomic and Predicted Metabolic Features of the Acetobacterium Genus.</title>
        <authorList>
            <person name="Ross D.E."/>
            <person name="Marshall C.W."/>
            <person name="Gulliver D."/>
            <person name="May H.D."/>
            <person name="Norman R.S."/>
        </authorList>
    </citation>
    <scope>NUCLEOTIDE SEQUENCE [LARGE SCALE GENOMIC DNA]</scope>
    <source>
        <strain evidence="10 11">DSM 8238</strain>
    </source>
</reference>
<feature type="DNA-binding region" description="OmpR/PhoB-type" evidence="7">
    <location>
        <begin position="128"/>
        <end position="224"/>
    </location>
</feature>
<evidence type="ECO:0000313" key="11">
    <source>
        <dbReference type="Proteomes" id="UP000603234"/>
    </source>
</evidence>
<accession>A0ABR6WRP0</accession>
<organism evidence="10 11">
    <name type="scientific">Acetobacterium fimetarium</name>
    <dbReference type="NCBI Taxonomy" id="52691"/>
    <lineage>
        <taxon>Bacteria</taxon>
        <taxon>Bacillati</taxon>
        <taxon>Bacillota</taxon>
        <taxon>Clostridia</taxon>
        <taxon>Eubacteriales</taxon>
        <taxon>Eubacteriaceae</taxon>
        <taxon>Acetobacterium</taxon>
    </lineage>
</organism>
<dbReference type="Pfam" id="PF00072">
    <property type="entry name" value="Response_reg"/>
    <property type="match status" value="1"/>
</dbReference>
<dbReference type="Gene3D" id="1.10.10.10">
    <property type="entry name" value="Winged helix-like DNA-binding domain superfamily/Winged helix DNA-binding domain"/>
    <property type="match status" value="1"/>
</dbReference>
<evidence type="ECO:0000256" key="6">
    <source>
        <dbReference type="PROSITE-ProRule" id="PRU00169"/>
    </source>
</evidence>
<dbReference type="SMART" id="SM00862">
    <property type="entry name" value="Trans_reg_C"/>
    <property type="match status" value="1"/>
</dbReference>